<dbReference type="Pfam" id="PF04844">
    <property type="entry name" value="Ovate"/>
    <property type="match status" value="1"/>
</dbReference>
<protein>
    <recommendedName>
        <fullName evidence="6">Transcription repressor</fullName>
    </recommendedName>
    <alternativeName>
        <fullName evidence="6">Ovate family protein</fullName>
    </alternativeName>
</protein>
<evidence type="ECO:0000256" key="2">
    <source>
        <dbReference type="ARBA" id="ARBA00022491"/>
    </source>
</evidence>
<dbReference type="PANTHER" id="PTHR33057:SF17">
    <property type="entry name" value="TRANSCRIPTION REPRESSOR OFP8"/>
    <property type="match status" value="1"/>
</dbReference>
<feature type="region of interest" description="Disordered" evidence="7">
    <location>
        <begin position="94"/>
        <end position="135"/>
    </location>
</feature>
<dbReference type="Proteomes" id="UP000655225">
    <property type="component" value="Unassembled WGS sequence"/>
</dbReference>
<keyword evidence="4 6" id="KW-0804">Transcription</keyword>
<evidence type="ECO:0000256" key="1">
    <source>
        <dbReference type="ARBA" id="ARBA00004123"/>
    </source>
</evidence>
<dbReference type="NCBIfam" id="TIGR01568">
    <property type="entry name" value="A_thal_3678"/>
    <property type="match status" value="1"/>
</dbReference>
<evidence type="ECO:0000259" key="8">
    <source>
        <dbReference type="PROSITE" id="PS51754"/>
    </source>
</evidence>
<evidence type="ECO:0000256" key="4">
    <source>
        <dbReference type="ARBA" id="ARBA00023163"/>
    </source>
</evidence>
<dbReference type="EMBL" id="JABCRI010000009">
    <property type="protein sequence ID" value="KAF8400785.1"/>
    <property type="molecule type" value="Genomic_DNA"/>
</dbReference>
<feature type="compositionally biased region" description="Polar residues" evidence="7">
    <location>
        <begin position="118"/>
        <end position="135"/>
    </location>
</feature>
<accession>A0A834Z7J8</accession>
<organism evidence="9 10">
    <name type="scientific">Tetracentron sinense</name>
    <name type="common">Spur-leaf</name>
    <dbReference type="NCBI Taxonomy" id="13715"/>
    <lineage>
        <taxon>Eukaryota</taxon>
        <taxon>Viridiplantae</taxon>
        <taxon>Streptophyta</taxon>
        <taxon>Embryophyta</taxon>
        <taxon>Tracheophyta</taxon>
        <taxon>Spermatophyta</taxon>
        <taxon>Magnoliopsida</taxon>
        <taxon>Trochodendrales</taxon>
        <taxon>Trochodendraceae</taxon>
        <taxon>Tetracentron</taxon>
    </lineage>
</organism>
<dbReference type="GO" id="GO:0005634">
    <property type="term" value="C:nucleus"/>
    <property type="evidence" value="ECO:0007669"/>
    <property type="project" value="UniProtKB-SubCell"/>
</dbReference>
<dbReference type="OrthoDB" id="1928390at2759"/>
<dbReference type="InterPro" id="IPR006458">
    <property type="entry name" value="Ovate_C"/>
</dbReference>
<name>A0A834Z7J8_TETSI</name>
<feature type="compositionally biased region" description="Basic residues" evidence="7">
    <location>
        <begin position="103"/>
        <end position="115"/>
    </location>
</feature>
<keyword evidence="3 6" id="KW-0805">Transcription regulation</keyword>
<keyword evidence="2 6" id="KW-0678">Repressor</keyword>
<evidence type="ECO:0000313" key="9">
    <source>
        <dbReference type="EMBL" id="KAF8400785.1"/>
    </source>
</evidence>
<dbReference type="InterPro" id="IPR038933">
    <property type="entry name" value="Ovate"/>
</dbReference>
<keyword evidence="5 6" id="KW-0539">Nucleus</keyword>
<evidence type="ECO:0000256" key="7">
    <source>
        <dbReference type="SAM" id="MobiDB-lite"/>
    </source>
</evidence>
<evidence type="ECO:0000313" key="10">
    <source>
        <dbReference type="Proteomes" id="UP000655225"/>
    </source>
</evidence>
<dbReference type="PROSITE" id="PS51754">
    <property type="entry name" value="OVATE"/>
    <property type="match status" value="1"/>
</dbReference>
<dbReference type="GO" id="GO:0045892">
    <property type="term" value="P:negative regulation of DNA-templated transcription"/>
    <property type="evidence" value="ECO:0007669"/>
    <property type="project" value="UniProtKB-UniRule"/>
</dbReference>
<gene>
    <name evidence="9" type="ORF">HHK36_014087</name>
</gene>
<dbReference type="OMA" id="KTINNTC"/>
<dbReference type="AlphaFoldDB" id="A0A834Z7J8"/>
<evidence type="ECO:0000256" key="6">
    <source>
        <dbReference type="RuleBase" id="RU367028"/>
    </source>
</evidence>
<feature type="domain" description="OVATE" evidence="8">
    <location>
        <begin position="189"/>
        <end position="248"/>
    </location>
</feature>
<evidence type="ECO:0000256" key="3">
    <source>
        <dbReference type="ARBA" id="ARBA00023015"/>
    </source>
</evidence>
<comment type="caution">
    <text evidence="9">The sequence shown here is derived from an EMBL/GenBank/DDBJ whole genome shotgun (WGS) entry which is preliminary data.</text>
</comment>
<comment type="subcellular location">
    <subcellularLocation>
        <location evidence="1 6">Nucleus</location>
    </subcellularLocation>
</comment>
<reference evidence="9 10" key="1">
    <citation type="submission" date="2020-04" db="EMBL/GenBank/DDBJ databases">
        <title>Plant Genome Project.</title>
        <authorList>
            <person name="Zhang R.-G."/>
        </authorList>
    </citation>
    <scope>NUCLEOTIDE SEQUENCE [LARGE SCALE GENOMIC DNA]</scope>
    <source>
        <strain evidence="9">YNK0</strain>
        <tissue evidence="9">Leaf</tissue>
    </source>
</reference>
<dbReference type="PANTHER" id="PTHR33057">
    <property type="entry name" value="TRANSCRIPTION REPRESSOR OFP7-RELATED"/>
    <property type="match status" value="1"/>
</dbReference>
<evidence type="ECO:0000256" key="5">
    <source>
        <dbReference type="ARBA" id="ARBA00023242"/>
    </source>
</evidence>
<proteinExistence type="predicted"/>
<sequence>MFRASFGSCQSRNVLDDIEKPVSAAQTRRDFRLIRSLPLKERIFPSICRPRWPETMEVVGKDCIVAKKKLQRRKVSDQSLFFVSGDPCPPASPISPLNSFYKERKKKSKKNKKKESCRFSSSSAETNGGLFSSENGIEDETETFFSSKSFSSDYSESHRRKISGTHRRRDVRRNLEMGSKGKFEDSFAVVKHSSDPYRDFRTSMVEMIIEKQIFAAKELEHLLQCFLSLNSSHHHKIIVEVFSEILEALFSIGFAILGFPSSSSSLIF</sequence>
<keyword evidence="10" id="KW-1185">Reference proteome</keyword>
<comment type="function">
    <text evidence="6">Transcriptional repressor that regulates multiple aspects of plant growth and development.</text>
</comment>